<proteinExistence type="inferred from homology"/>
<comment type="subcellular location">
    <subcellularLocation>
        <location evidence="1">Cell outer membrane</location>
    </subcellularLocation>
</comment>
<feature type="domain" description="RagB/SusD" evidence="6">
    <location>
        <begin position="273"/>
        <end position="473"/>
    </location>
</feature>
<dbReference type="RefSeq" id="WP_210664524.1">
    <property type="nucleotide sequence ID" value="NZ_JAGFBV010000001.1"/>
</dbReference>
<organism evidence="8 9">
    <name type="scientific">Flavobacterium geliluteum</name>
    <dbReference type="NCBI Taxonomy" id="2816120"/>
    <lineage>
        <taxon>Bacteria</taxon>
        <taxon>Pseudomonadati</taxon>
        <taxon>Bacteroidota</taxon>
        <taxon>Flavobacteriia</taxon>
        <taxon>Flavobacteriales</taxon>
        <taxon>Flavobacteriaceae</taxon>
        <taxon>Flavobacterium</taxon>
    </lineage>
</organism>
<dbReference type="InterPro" id="IPR033985">
    <property type="entry name" value="SusD-like_N"/>
</dbReference>
<evidence type="ECO:0000256" key="1">
    <source>
        <dbReference type="ARBA" id="ARBA00004442"/>
    </source>
</evidence>
<dbReference type="PROSITE" id="PS51257">
    <property type="entry name" value="PROKAR_LIPOPROTEIN"/>
    <property type="match status" value="1"/>
</dbReference>
<evidence type="ECO:0000313" key="9">
    <source>
        <dbReference type="Proteomes" id="UP000675047"/>
    </source>
</evidence>
<dbReference type="Pfam" id="PF07980">
    <property type="entry name" value="SusD_RagB"/>
    <property type="match status" value="1"/>
</dbReference>
<reference evidence="8 9" key="1">
    <citation type="submission" date="2021-03" db="EMBL/GenBank/DDBJ databases">
        <title>Flavobacterium Flabelliformis Sp. Nov. And Flavobacterium Geliluteum Sp. Nov., Two Novel Multidrug Resistant Psychrophilic Species Isolated From Antarctica.</title>
        <authorList>
            <person name="Kralova S."/>
            <person name="Busse H.J."/>
            <person name="Bezdicek M."/>
            <person name="Nykrynova M."/>
            <person name="Kroupova E."/>
            <person name="Krsek D."/>
            <person name="Sedlacek I."/>
        </authorList>
    </citation>
    <scope>NUCLEOTIDE SEQUENCE [LARGE SCALE GENOMIC DNA]</scope>
    <source>
        <strain evidence="8 9">P7388</strain>
    </source>
</reference>
<name>A0A940X619_9FLAO</name>
<dbReference type="Pfam" id="PF14322">
    <property type="entry name" value="SusD-like_3"/>
    <property type="match status" value="1"/>
</dbReference>
<dbReference type="Gene3D" id="1.25.40.390">
    <property type="match status" value="1"/>
</dbReference>
<evidence type="ECO:0000256" key="2">
    <source>
        <dbReference type="ARBA" id="ARBA00006275"/>
    </source>
</evidence>
<gene>
    <name evidence="8" type="ORF">J3495_00070</name>
</gene>
<evidence type="ECO:0000259" key="6">
    <source>
        <dbReference type="Pfam" id="PF07980"/>
    </source>
</evidence>
<dbReference type="GO" id="GO:0009279">
    <property type="term" value="C:cell outer membrane"/>
    <property type="evidence" value="ECO:0007669"/>
    <property type="project" value="UniProtKB-SubCell"/>
</dbReference>
<dbReference type="InterPro" id="IPR012944">
    <property type="entry name" value="SusD_RagB_dom"/>
</dbReference>
<dbReference type="CDD" id="cd08977">
    <property type="entry name" value="SusD"/>
    <property type="match status" value="1"/>
</dbReference>
<dbReference type="InterPro" id="IPR011990">
    <property type="entry name" value="TPR-like_helical_dom_sf"/>
</dbReference>
<keyword evidence="4" id="KW-0472">Membrane</keyword>
<dbReference type="Proteomes" id="UP000675047">
    <property type="component" value="Unassembled WGS sequence"/>
</dbReference>
<dbReference type="AlphaFoldDB" id="A0A940X619"/>
<evidence type="ECO:0000313" key="8">
    <source>
        <dbReference type="EMBL" id="MBP4136470.1"/>
    </source>
</evidence>
<dbReference type="EMBL" id="JAGFBV010000001">
    <property type="protein sequence ID" value="MBP4136470.1"/>
    <property type="molecule type" value="Genomic_DNA"/>
</dbReference>
<feature type="domain" description="SusD-like N-terminal" evidence="7">
    <location>
        <begin position="104"/>
        <end position="228"/>
    </location>
</feature>
<accession>A0A940X619</accession>
<evidence type="ECO:0000256" key="5">
    <source>
        <dbReference type="ARBA" id="ARBA00023237"/>
    </source>
</evidence>
<evidence type="ECO:0000259" key="7">
    <source>
        <dbReference type="Pfam" id="PF14322"/>
    </source>
</evidence>
<evidence type="ECO:0000256" key="4">
    <source>
        <dbReference type="ARBA" id="ARBA00023136"/>
    </source>
</evidence>
<keyword evidence="9" id="KW-1185">Reference proteome</keyword>
<dbReference type="SUPFAM" id="SSF48452">
    <property type="entry name" value="TPR-like"/>
    <property type="match status" value="1"/>
</dbReference>
<keyword evidence="3" id="KW-0732">Signal</keyword>
<evidence type="ECO:0000256" key="3">
    <source>
        <dbReference type="ARBA" id="ARBA00022729"/>
    </source>
</evidence>
<comment type="similarity">
    <text evidence="2">Belongs to the SusD family.</text>
</comment>
<comment type="caution">
    <text evidence="8">The sequence shown here is derived from an EMBL/GenBank/DDBJ whole genome shotgun (WGS) entry which is preliminary data.</text>
</comment>
<protein>
    <submittedName>
        <fullName evidence="8">RagB/SusD family nutrient uptake outer membrane protein</fullName>
    </submittedName>
</protein>
<sequence length="505" mass="54959">MKLISFKQSLVAFGVLLTLGACDTDEKLEVKGDGVVLETDFYRNETEAYSGLVAAYDKVGKFAGSMETAPLLFLNSASDDFYAGGGNSGDQPGLQVASNYTVSPSNIPPAIWSNYYQGVFRCNVMIQKLPGVPMDAAKKARFMAEVKTLRAYYYFDIVRMFKNVPLILVPLSKAEVPNVLQAKPADVYAQIEKDLNEAIADLPITIPASESGRFSQGAAIALLGKVYLYDNKKAEAAAELAKVNGTPGQMSSYGYKLMPAFADLWNHANKFNTESIFEIAYSDKSNADWGNFETGNDEGNVAAQLMGMRDYARTATGVTAGLPDYINGWGFMVVTTDLANALSTDPRFASTIFDANAEKAAGRITFTDSYNETGYHFIKYAAVNADIKATNPFLNFAINTYIIRLADTYLLEAEALGGTGARAQALLDAVRARVGLPSVPVSLAAIYAERRLELAGEGHRWYDLVRTGQAASKLAFKGFTAGKNEAFPIPYSEFNNTKMVQNDQY</sequence>
<keyword evidence="5" id="KW-0998">Cell outer membrane</keyword>